<gene>
    <name evidence="8" type="primary">tsaE</name>
    <name evidence="8" type="ORF">KJP28_14005</name>
</gene>
<evidence type="ECO:0000256" key="1">
    <source>
        <dbReference type="ARBA" id="ARBA00004496"/>
    </source>
</evidence>
<organism evidence="8 9">
    <name type="scientific">Maritimibacter dapengensis</name>
    <dbReference type="NCBI Taxonomy" id="2836868"/>
    <lineage>
        <taxon>Bacteria</taxon>
        <taxon>Pseudomonadati</taxon>
        <taxon>Pseudomonadota</taxon>
        <taxon>Alphaproteobacteria</taxon>
        <taxon>Rhodobacterales</taxon>
        <taxon>Roseobacteraceae</taxon>
        <taxon>Maritimibacter</taxon>
    </lineage>
</organism>
<dbReference type="Pfam" id="PF02367">
    <property type="entry name" value="TsaE"/>
    <property type="match status" value="1"/>
</dbReference>
<name>A0ABS6T4Y1_9RHOB</name>
<evidence type="ECO:0000256" key="4">
    <source>
        <dbReference type="ARBA" id="ARBA00022723"/>
    </source>
</evidence>
<evidence type="ECO:0000313" key="9">
    <source>
        <dbReference type="Proteomes" id="UP000756530"/>
    </source>
</evidence>
<keyword evidence="2" id="KW-0963">Cytoplasm</keyword>
<comment type="subcellular location">
    <subcellularLocation>
        <location evidence="1">Cytoplasm</location>
    </subcellularLocation>
</comment>
<keyword evidence="3" id="KW-0819">tRNA processing</keyword>
<sequence length="169" mass="18625">MNSPAIRSVTFDSPEGTSEFAACLGELMAPGDVVLLSGPVGAGKSHFARSLIQTHLKRSGCFVEDVPSPTFTLVQTYHSGETEIWHADLYRLTHTDEVEELGLMDAFDTAICLVEWPDRLGDLAPSNALSLTLEPEDVDVFPERRVMTLTWQDPKWTTILEAALRKAHA</sequence>
<evidence type="ECO:0000256" key="2">
    <source>
        <dbReference type="ARBA" id="ARBA00022490"/>
    </source>
</evidence>
<accession>A0ABS6T4Y1</accession>
<evidence type="ECO:0000256" key="6">
    <source>
        <dbReference type="ARBA" id="ARBA00022840"/>
    </source>
</evidence>
<keyword evidence="7" id="KW-0460">Magnesium</keyword>
<keyword evidence="6" id="KW-0067">ATP-binding</keyword>
<reference evidence="8 9" key="1">
    <citation type="submission" date="2021-05" db="EMBL/GenBank/DDBJ databases">
        <title>Culturable bacteria isolated from Daya Bay.</title>
        <authorList>
            <person name="Zheng W."/>
            <person name="Yu S."/>
            <person name="Huang Y."/>
        </authorList>
    </citation>
    <scope>NUCLEOTIDE SEQUENCE [LARGE SCALE GENOMIC DNA]</scope>
    <source>
        <strain evidence="8 9">DP4N28-5</strain>
    </source>
</reference>
<dbReference type="Proteomes" id="UP000756530">
    <property type="component" value="Unassembled WGS sequence"/>
</dbReference>
<evidence type="ECO:0000313" key="8">
    <source>
        <dbReference type="EMBL" id="MBV7380040.1"/>
    </source>
</evidence>
<dbReference type="EMBL" id="JAHUZE010000003">
    <property type="protein sequence ID" value="MBV7380040.1"/>
    <property type="molecule type" value="Genomic_DNA"/>
</dbReference>
<evidence type="ECO:0000256" key="3">
    <source>
        <dbReference type="ARBA" id="ARBA00022694"/>
    </source>
</evidence>
<keyword evidence="5" id="KW-0547">Nucleotide-binding</keyword>
<dbReference type="PANTHER" id="PTHR33540:SF2">
    <property type="entry name" value="TRNA THREONYLCARBAMOYLADENOSINE BIOSYNTHESIS PROTEIN TSAE"/>
    <property type="match status" value="1"/>
</dbReference>
<evidence type="ECO:0000256" key="7">
    <source>
        <dbReference type="ARBA" id="ARBA00022842"/>
    </source>
</evidence>
<keyword evidence="4" id="KW-0479">Metal-binding</keyword>
<proteinExistence type="predicted"/>
<dbReference type="PANTHER" id="PTHR33540">
    <property type="entry name" value="TRNA THREONYLCARBAMOYLADENOSINE BIOSYNTHESIS PROTEIN TSAE"/>
    <property type="match status" value="1"/>
</dbReference>
<protein>
    <submittedName>
        <fullName evidence="8">tRNA (Adenosine(37)-N6)-threonylcarbamoyltransferase complex ATPase subunit type 1 TsaE</fullName>
    </submittedName>
</protein>
<evidence type="ECO:0000256" key="5">
    <source>
        <dbReference type="ARBA" id="ARBA00022741"/>
    </source>
</evidence>
<comment type="caution">
    <text evidence="8">The sequence shown here is derived from an EMBL/GenBank/DDBJ whole genome shotgun (WGS) entry which is preliminary data.</text>
</comment>
<keyword evidence="9" id="KW-1185">Reference proteome</keyword>
<dbReference type="InterPro" id="IPR003442">
    <property type="entry name" value="T6A_TsaE"/>
</dbReference>
<dbReference type="NCBIfam" id="TIGR00150">
    <property type="entry name" value="T6A_YjeE"/>
    <property type="match status" value="1"/>
</dbReference>